<reference evidence="2 3" key="2">
    <citation type="submission" date="2014-03" db="EMBL/GenBank/DDBJ databases">
        <title>The Genome Sequence of Anncaliia algerae insect isolate PRA339.</title>
        <authorList>
            <consortium name="The Broad Institute Genome Sequencing Platform"/>
            <consortium name="The Broad Institute Genome Sequencing Center for Infectious Disease"/>
            <person name="Cuomo C."/>
            <person name="Becnel J."/>
            <person name="Sanscrainte N."/>
            <person name="Walker B."/>
            <person name="Young S.K."/>
            <person name="Zeng Q."/>
            <person name="Gargeya S."/>
            <person name="Fitzgerald M."/>
            <person name="Haas B."/>
            <person name="Abouelleil A."/>
            <person name="Alvarado L."/>
            <person name="Arachchi H.M."/>
            <person name="Berlin A.M."/>
            <person name="Chapman S.B."/>
            <person name="Dewar J."/>
            <person name="Goldberg J."/>
            <person name="Griggs A."/>
            <person name="Gujja S."/>
            <person name="Hansen M."/>
            <person name="Howarth C."/>
            <person name="Imamovic A."/>
            <person name="Larimer J."/>
            <person name="McCowan C."/>
            <person name="Murphy C."/>
            <person name="Neiman D."/>
            <person name="Pearson M."/>
            <person name="Priest M."/>
            <person name="Roberts A."/>
            <person name="Saif S."/>
            <person name="Shea T."/>
            <person name="Sisk P."/>
            <person name="Sykes S."/>
            <person name="Wortman J."/>
            <person name="Nusbaum C."/>
            <person name="Birren B."/>
        </authorList>
    </citation>
    <scope>NUCLEOTIDE SEQUENCE [LARGE SCALE GENOMIC DNA]</scope>
    <source>
        <strain evidence="2 3">PRA339</strain>
    </source>
</reference>
<feature type="compositionally biased region" description="Basic residues" evidence="1">
    <location>
        <begin position="25"/>
        <end position="36"/>
    </location>
</feature>
<name>A0A059F0C9_9MICR</name>
<evidence type="ECO:0008006" key="4">
    <source>
        <dbReference type="Google" id="ProtNLM"/>
    </source>
</evidence>
<dbReference type="Proteomes" id="UP000030655">
    <property type="component" value="Unassembled WGS sequence"/>
</dbReference>
<organism evidence="2 3">
    <name type="scientific">Anncaliia algerae PRA339</name>
    <dbReference type="NCBI Taxonomy" id="1288291"/>
    <lineage>
        <taxon>Eukaryota</taxon>
        <taxon>Fungi</taxon>
        <taxon>Fungi incertae sedis</taxon>
        <taxon>Microsporidia</taxon>
        <taxon>Tubulinosematoidea</taxon>
        <taxon>Tubulinosematidae</taxon>
        <taxon>Anncaliia</taxon>
    </lineage>
</organism>
<dbReference type="EMBL" id="KK365171">
    <property type="protein sequence ID" value="KCZ80600.1"/>
    <property type="molecule type" value="Genomic_DNA"/>
</dbReference>
<accession>A0A059F0C9</accession>
<dbReference type="AlphaFoldDB" id="A0A059F0C9"/>
<evidence type="ECO:0000256" key="1">
    <source>
        <dbReference type="SAM" id="MobiDB-lite"/>
    </source>
</evidence>
<reference evidence="3" key="1">
    <citation type="submission" date="2013-02" db="EMBL/GenBank/DDBJ databases">
        <authorList>
            <consortium name="The Broad Institute Genome Sequencing Platform"/>
            <person name="Cuomo C."/>
            <person name="Becnel J."/>
            <person name="Sanscrainte N."/>
            <person name="Walker B."/>
            <person name="Young S.K."/>
            <person name="Zeng Q."/>
            <person name="Gargeya S."/>
            <person name="Fitzgerald M."/>
            <person name="Haas B."/>
            <person name="Abouelleil A."/>
            <person name="Alvarado L."/>
            <person name="Arachchi H.M."/>
            <person name="Berlin A.M."/>
            <person name="Chapman S.B."/>
            <person name="Dewar J."/>
            <person name="Goldberg J."/>
            <person name="Griggs A."/>
            <person name="Gujja S."/>
            <person name="Hansen M."/>
            <person name="Howarth C."/>
            <person name="Imamovic A."/>
            <person name="Larimer J."/>
            <person name="McCowan C."/>
            <person name="Murphy C."/>
            <person name="Neiman D."/>
            <person name="Pearson M."/>
            <person name="Priest M."/>
            <person name="Roberts A."/>
            <person name="Saif S."/>
            <person name="Shea T."/>
            <person name="Sisk P."/>
            <person name="Sykes S."/>
            <person name="Wortman J."/>
            <person name="Nusbaum C."/>
            <person name="Birren B."/>
        </authorList>
    </citation>
    <scope>NUCLEOTIDE SEQUENCE [LARGE SCALE GENOMIC DNA]</scope>
    <source>
        <strain evidence="3">PRA339</strain>
    </source>
</reference>
<protein>
    <recommendedName>
        <fullName evidence="4">Guanine nucleotide-binding protein-like 3 N-terminal domain-containing protein</fullName>
    </recommendedName>
</protein>
<evidence type="ECO:0000313" key="3">
    <source>
        <dbReference type="Proteomes" id="UP000030655"/>
    </source>
</evidence>
<dbReference type="OrthoDB" id="444945at2759"/>
<keyword evidence="3" id="KW-1185">Reference proteome</keyword>
<sequence length="102" mass="12317">MVRKKRQSKRISTKKRVKIAKNVTAHKRKERRNAKKTNKDRIRAPPSIFFTEEEKKSLAEIKRNTLIRQEIYEKEFNKETNTLNDFVRVSEKFDEVIKNNKL</sequence>
<evidence type="ECO:0000313" key="2">
    <source>
        <dbReference type="EMBL" id="KCZ80600.1"/>
    </source>
</evidence>
<proteinExistence type="predicted"/>
<gene>
    <name evidence="2" type="ORF">H312_01975</name>
</gene>
<dbReference type="VEuPathDB" id="MicrosporidiaDB:H312_01975"/>
<feature type="region of interest" description="Disordered" evidence="1">
    <location>
        <begin position="25"/>
        <end position="47"/>
    </location>
</feature>
<dbReference type="HOGENOM" id="CLU_179446_0_0_1"/>